<accession>A0A8H4W665</accession>
<dbReference type="EMBL" id="JAAMPI010000354">
    <property type="protein sequence ID" value="KAF4632354.1"/>
    <property type="molecule type" value="Genomic_DNA"/>
</dbReference>
<keyword evidence="3" id="KW-1185">Reference proteome</keyword>
<gene>
    <name evidence="2" type="ORF">G7Y89_g5770</name>
</gene>
<organism evidence="2 3">
    <name type="scientific">Cudoniella acicularis</name>
    <dbReference type="NCBI Taxonomy" id="354080"/>
    <lineage>
        <taxon>Eukaryota</taxon>
        <taxon>Fungi</taxon>
        <taxon>Dikarya</taxon>
        <taxon>Ascomycota</taxon>
        <taxon>Pezizomycotina</taxon>
        <taxon>Leotiomycetes</taxon>
        <taxon>Helotiales</taxon>
        <taxon>Tricladiaceae</taxon>
        <taxon>Cudoniella</taxon>
    </lineage>
</organism>
<name>A0A8H4W665_9HELO</name>
<feature type="compositionally biased region" description="Basic and acidic residues" evidence="1">
    <location>
        <begin position="1"/>
        <end position="18"/>
    </location>
</feature>
<dbReference type="Gene3D" id="3.30.360.10">
    <property type="entry name" value="Dihydrodipicolinate Reductase, domain 2"/>
    <property type="match status" value="1"/>
</dbReference>
<feature type="region of interest" description="Disordered" evidence="1">
    <location>
        <begin position="1"/>
        <end position="60"/>
    </location>
</feature>
<dbReference type="AlphaFoldDB" id="A0A8H4W665"/>
<evidence type="ECO:0000313" key="3">
    <source>
        <dbReference type="Proteomes" id="UP000566819"/>
    </source>
</evidence>
<dbReference type="OrthoDB" id="10059875at2759"/>
<evidence type="ECO:0000313" key="2">
    <source>
        <dbReference type="EMBL" id="KAF4632354.1"/>
    </source>
</evidence>
<comment type="caution">
    <text evidence="2">The sequence shown here is derived from an EMBL/GenBank/DDBJ whole genome shotgun (WGS) entry which is preliminary data.</text>
</comment>
<feature type="compositionally biased region" description="Polar residues" evidence="1">
    <location>
        <begin position="41"/>
        <end position="56"/>
    </location>
</feature>
<protein>
    <submittedName>
        <fullName evidence="2">Uncharacterized protein</fullName>
    </submittedName>
</protein>
<dbReference type="Proteomes" id="UP000566819">
    <property type="component" value="Unassembled WGS sequence"/>
</dbReference>
<evidence type="ECO:0000256" key="1">
    <source>
        <dbReference type="SAM" id="MobiDB-lite"/>
    </source>
</evidence>
<reference evidence="2 3" key="1">
    <citation type="submission" date="2020-03" db="EMBL/GenBank/DDBJ databases">
        <title>Draft Genome Sequence of Cudoniella acicularis.</title>
        <authorList>
            <person name="Buettner E."/>
            <person name="Kellner H."/>
        </authorList>
    </citation>
    <scope>NUCLEOTIDE SEQUENCE [LARGE SCALE GENOMIC DNA]</scope>
    <source>
        <strain evidence="2 3">DSM 108380</strain>
    </source>
</reference>
<sequence>MLQHKFEIENKDGSKETRTSTLIEYGDPKGGTHPQRLPEDSQWQPPTFSAVENSTSGGRGKTVPAYTSKYRFSEIQPTGIVGCLEEGLSGSAIDNAAVPLMHTVNGA</sequence>
<proteinExistence type="predicted"/>